<dbReference type="OrthoDB" id="3063894at2759"/>
<comment type="caution">
    <text evidence="2">The sequence shown here is derived from an EMBL/GenBank/DDBJ whole genome shotgun (WGS) entry which is preliminary data.</text>
</comment>
<protein>
    <submittedName>
        <fullName evidence="2">Uncharacterized protein</fullName>
    </submittedName>
</protein>
<reference evidence="2 3" key="1">
    <citation type="journal article" date="2020" name="ISME J.">
        <title>Uncovering the hidden diversity of litter-decomposition mechanisms in mushroom-forming fungi.</title>
        <authorList>
            <person name="Floudas D."/>
            <person name="Bentzer J."/>
            <person name="Ahren D."/>
            <person name="Johansson T."/>
            <person name="Persson P."/>
            <person name="Tunlid A."/>
        </authorList>
    </citation>
    <scope>NUCLEOTIDE SEQUENCE [LARGE SCALE GENOMIC DNA]</scope>
    <source>
        <strain evidence="2 3">CBS 291.85</strain>
    </source>
</reference>
<feature type="region of interest" description="Disordered" evidence="1">
    <location>
        <begin position="89"/>
        <end position="158"/>
    </location>
</feature>
<feature type="compositionally biased region" description="Basic and acidic residues" evidence="1">
    <location>
        <begin position="96"/>
        <end position="114"/>
    </location>
</feature>
<proteinExistence type="predicted"/>
<organism evidence="2 3">
    <name type="scientific">Tetrapyrgos nigripes</name>
    <dbReference type="NCBI Taxonomy" id="182062"/>
    <lineage>
        <taxon>Eukaryota</taxon>
        <taxon>Fungi</taxon>
        <taxon>Dikarya</taxon>
        <taxon>Basidiomycota</taxon>
        <taxon>Agaricomycotina</taxon>
        <taxon>Agaricomycetes</taxon>
        <taxon>Agaricomycetidae</taxon>
        <taxon>Agaricales</taxon>
        <taxon>Marasmiineae</taxon>
        <taxon>Marasmiaceae</taxon>
        <taxon>Tetrapyrgos</taxon>
    </lineage>
</organism>
<evidence type="ECO:0000313" key="2">
    <source>
        <dbReference type="EMBL" id="KAF5320041.1"/>
    </source>
</evidence>
<dbReference type="Proteomes" id="UP000559256">
    <property type="component" value="Unassembled WGS sequence"/>
</dbReference>
<name>A0A8H5BBW5_9AGAR</name>
<evidence type="ECO:0000256" key="1">
    <source>
        <dbReference type="SAM" id="MobiDB-lite"/>
    </source>
</evidence>
<sequence length="334" mass="36998">MSTQNPLWAYFPKGPLQNSVHHETWCKACVAHYEEEGAAALEEEISNADEATKLGKRQAALEAPHNSAGSIRCKKNCFVAHILGSKQQAPCPYASDEAKTEAMKQKKPSKDPHNKPTTKLKRQISSLDTDTLSEPSSSLSTPASESNPPLKKKLKQTELKRYTPRDMLLSNSEVEAIQQQALHAVVSTSSKEGLFEDVEMLKLIGMLRKEAVAIMLTARVLGGRLLDNEAKRVDKKLGDILRNQVLGISTDQWKDIKKNAIAAVCVNVHRKSYTLELQDVTALPKDGNAQCEEFEKMIERTEKEYKCIVIYLVTDADGGSKIFLPTCTNLSCNS</sequence>
<dbReference type="EMBL" id="JAACJM010000419">
    <property type="protein sequence ID" value="KAF5320041.1"/>
    <property type="molecule type" value="Genomic_DNA"/>
</dbReference>
<gene>
    <name evidence="2" type="ORF">D9758_018325</name>
</gene>
<dbReference type="AlphaFoldDB" id="A0A8H5BBW5"/>
<accession>A0A8H5BBW5</accession>
<keyword evidence="3" id="KW-1185">Reference proteome</keyword>
<evidence type="ECO:0000313" key="3">
    <source>
        <dbReference type="Proteomes" id="UP000559256"/>
    </source>
</evidence>
<feature type="compositionally biased region" description="Low complexity" evidence="1">
    <location>
        <begin position="125"/>
        <end position="146"/>
    </location>
</feature>